<gene>
    <name evidence="5" type="ORF">HGRIS_014680</name>
</gene>
<keyword evidence="1" id="KW-0862">Zinc</keyword>
<sequence>MESRRGVYNSFSISHVLAGSNTPHSNPAHNSQSARPGRRPIPVEHFGIIKALSKQLKVNPTQRDDPPPPRAESSGSSPSAPVPDTHHPRSFPSSRGPSGPSDRSLESSIAHGVYSAHVHDTFPVDWASCGRRQASENCTFAPTPNNQDSPTSSNDIHAICASGRTKRPRTGSIERDHGSHRRSTRLAVPTRQHAGIVEPDHEIVARMREEIEVSKAKNAEQEKIMETQRDQIEELETKTDELDQGGCDVHQKQHQRDLKIGLTNARSTKNDKLLSTIRNSLQCQICLDLLKNPYSIPSCGHISCLRCLQAWFRKAPEVNEEDLNDSSQSKTCPFCRAIVKNPPVPAFVVRAITTAISQSPASPERDGGNPWEGLFSQLQGDEDMATTSDEEDMATISDEEEDMATISDEEEDMATISDEEEDLATISDDEEDGVTTTNNRYDWDIPFSDFMDPRMYGLDLDEDEEDILGFEADEAEDTEGDLNVLDFM</sequence>
<evidence type="ECO:0000313" key="5">
    <source>
        <dbReference type="EMBL" id="KAL0959436.1"/>
    </source>
</evidence>
<evidence type="ECO:0000256" key="3">
    <source>
        <dbReference type="SAM" id="MobiDB-lite"/>
    </source>
</evidence>
<dbReference type="SMART" id="SM00184">
    <property type="entry name" value="RING"/>
    <property type="match status" value="1"/>
</dbReference>
<evidence type="ECO:0000256" key="2">
    <source>
        <dbReference type="SAM" id="Coils"/>
    </source>
</evidence>
<dbReference type="Pfam" id="PF13923">
    <property type="entry name" value="zf-C3HC4_2"/>
    <property type="match status" value="1"/>
</dbReference>
<keyword evidence="1" id="KW-0863">Zinc-finger</keyword>
<evidence type="ECO:0000259" key="4">
    <source>
        <dbReference type="PROSITE" id="PS50089"/>
    </source>
</evidence>
<feature type="region of interest" description="Disordered" evidence="3">
    <location>
        <begin position="161"/>
        <end position="186"/>
    </location>
</feature>
<dbReference type="Gene3D" id="3.30.40.10">
    <property type="entry name" value="Zinc/RING finger domain, C3HC4 (zinc finger)"/>
    <property type="match status" value="1"/>
</dbReference>
<dbReference type="PROSITE" id="PS50089">
    <property type="entry name" value="ZF_RING_2"/>
    <property type="match status" value="1"/>
</dbReference>
<evidence type="ECO:0000256" key="1">
    <source>
        <dbReference type="PROSITE-ProRule" id="PRU00175"/>
    </source>
</evidence>
<feature type="compositionally biased region" description="Low complexity" evidence="3">
    <location>
        <begin position="90"/>
        <end position="102"/>
    </location>
</feature>
<dbReference type="InterPro" id="IPR001841">
    <property type="entry name" value="Znf_RING"/>
</dbReference>
<keyword evidence="6" id="KW-1185">Reference proteome</keyword>
<accession>A0ABR3JV48</accession>
<name>A0ABR3JV48_9AGAR</name>
<feature type="coiled-coil region" evidence="2">
    <location>
        <begin position="204"/>
        <end position="245"/>
    </location>
</feature>
<dbReference type="InterPro" id="IPR047126">
    <property type="entry name" value="RNF141-like"/>
</dbReference>
<feature type="region of interest" description="Disordered" evidence="3">
    <location>
        <begin position="17"/>
        <end position="106"/>
    </location>
</feature>
<organism evidence="5 6">
    <name type="scientific">Hohenbuehelia grisea</name>
    <dbReference type="NCBI Taxonomy" id="104357"/>
    <lineage>
        <taxon>Eukaryota</taxon>
        <taxon>Fungi</taxon>
        <taxon>Dikarya</taxon>
        <taxon>Basidiomycota</taxon>
        <taxon>Agaricomycotina</taxon>
        <taxon>Agaricomycetes</taxon>
        <taxon>Agaricomycetidae</taxon>
        <taxon>Agaricales</taxon>
        <taxon>Pleurotineae</taxon>
        <taxon>Pleurotaceae</taxon>
        <taxon>Hohenbuehelia</taxon>
    </lineage>
</organism>
<dbReference type="InterPro" id="IPR013083">
    <property type="entry name" value="Znf_RING/FYVE/PHD"/>
</dbReference>
<evidence type="ECO:0000313" key="6">
    <source>
        <dbReference type="Proteomes" id="UP001556367"/>
    </source>
</evidence>
<protein>
    <recommendedName>
        <fullName evidence="4">RING-type domain-containing protein</fullName>
    </recommendedName>
</protein>
<dbReference type="PANTHER" id="PTHR12109">
    <property type="entry name" value="RING FINGER PROTEIN 141-RELATED"/>
    <property type="match status" value="1"/>
</dbReference>
<keyword evidence="1" id="KW-0479">Metal-binding</keyword>
<dbReference type="EMBL" id="JASNQZ010000003">
    <property type="protein sequence ID" value="KAL0959436.1"/>
    <property type="molecule type" value="Genomic_DNA"/>
</dbReference>
<dbReference type="SUPFAM" id="SSF57850">
    <property type="entry name" value="RING/U-box"/>
    <property type="match status" value="1"/>
</dbReference>
<keyword evidence="2" id="KW-0175">Coiled coil</keyword>
<feature type="domain" description="RING-type" evidence="4">
    <location>
        <begin position="283"/>
        <end position="336"/>
    </location>
</feature>
<dbReference type="Proteomes" id="UP001556367">
    <property type="component" value="Unassembled WGS sequence"/>
</dbReference>
<reference evidence="6" key="1">
    <citation type="submission" date="2024-06" db="EMBL/GenBank/DDBJ databases">
        <title>Multi-omics analyses provide insights into the biosynthesis of the anticancer antibiotic pleurotin in Hohenbuehelia grisea.</title>
        <authorList>
            <person name="Weaver J.A."/>
            <person name="Alberti F."/>
        </authorList>
    </citation>
    <scope>NUCLEOTIDE SEQUENCE [LARGE SCALE GENOMIC DNA]</scope>
    <source>
        <strain evidence="6">T-177</strain>
    </source>
</reference>
<proteinExistence type="predicted"/>
<feature type="compositionally biased region" description="Polar residues" evidence="3">
    <location>
        <begin position="17"/>
        <end position="34"/>
    </location>
</feature>
<comment type="caution">
    <text evidence="5">The sequence shown here is derived from an EMBL/GenBank/DDBJ whole genome shotgun (WGS) entry which is preliminary data.</text>
</comment>